<keyword evidence="2" id="KW-0812">Transmembrane</keyword>
<evidence type="ECO:0000313" key="3">
    <source>
        <dbReference type="EMBL" id="ARP86645.1"/>
    </source>
</evidence>
<evidence type="ECO:0000256" key="1">
    <source>
        <dbReference type="SAM" id="MobiDB-lite"/>
    </source>
</evidence>
<accession>A0A1W6YZV9</accession>
<keyword evidence="2" id="KW-0472">Membrane</keyword>
<feature type="transmembrane region" description="Helical" evidence="2">
    <location>
        <begin position="38"/>
        <end position="56"/>
    </location>
</feature>
<proteinExistence type="predicted"/>
<dbReference type="Proteomes" id="UP000194139">
    <property type="component" value="Chromosome"/>
</dbReference>
<feature type="region of interest" description="Disordered" evidence="1">
    <location>
        <begin position="230"/>
        <end position="255"/>
    </location>
</feature>
<keyword evidence="2" id="KW-1133">Transmembrane helix</keyword>
<evidence type="ECO:0000313" key="4">
    <source>
        <dbReference type="Proteomes" id="UP000194139"/>
    </source>
</evidence>
<protein>
    <submittedName>
        <fullName evidence="3">Uncharacterized protein</fullName>
    </submittedName>
</protein>
<gene>
    <name evidence="3" type="ORF">CAL13_10820</name>
</gene>
<feature type="transmembrane region" description="Helical" evidence="2">
    <location>
        <begin position="180"/>
        <end position="200"/>
    </location>
</feature>
<sequence length="255" mass="28333">MHQALDPVVEMLTVYRRASRWRAIRECWKAGSRGARTLCLALLIAALALAAMSVVADWATRWGLGYFCGCAICTVAASVLYQTRMVASHPLLQGFKPYDRHFGLHYRILRYRMFRAALLRKNTGRSDVAKALATLNPDLRFVESRPVDIGPGAVVLLSAACGTVTSASMRDSWFEAGLPVFIVCCFIIAAFLLCVLRFGLPTERQRHSELACFLQWYVHELKLAQQAGSAARSRKARNPEVLQAGRQATAEESRA</sequence>
<reference evidence="3 4" key="1">
    <citation type="submission" date="2017-05" db="EMBL/GenBank/DDBJ databases">
        <title>Complete and WGS of Bordetella genogroups.</title>
        <authorList>
            <person name="Spilker T."/>
            <person name="LiPuma J."/>
        </authorList>
    </citation>
    <scope>NUCLEOTIDE SEQUENCE [LARGE SCALE GENOMIC DNA]</scope>
    <source>
        <strain evidence="3 4">AU17164</strain>
    </source>
</reference>
<dbReference type="AlphaFoldDB" id="A0A1W6YZV9"/>
<feature type="transmembrane region" description="Helical" evidence="2">
    <location>
        <begin position="62"/>
        <end position="81"/>
    </location>
</feature>
<keyword evidence="4" id="KW-1185">Reference proteome</keyword>
<evidence type="ECO:0000256" key="2">
    <source>
        <dbReference type="SAM" id="Phobius"/>
    </source>
</evidence>
<organism evidence="3 4">
    <name type="scientific">Bordetella genomosp. 9</name>
    <dbReference type="NCBI Taxonomy" id="1416803"/>
    <lineage>
        <taxon>Bacteria</taxon>
        <taxon>Pseudomonadati</taxon>
        <taxon>Pseudomonadota</taxon>
        <taxon>Betaproteobacteria</taxon>
        <taxon>Burkholderiales</taxon>
        <taxon>Alcaligenaceae</taxon>
        <taxon>Bordetella</taxon>
    </lineage>
</organism>
<dbReference type="EMBL" id="CP021109">
    <property type="protein sequence ID" value="ARP86645.1"/>
    <property type="molecule type" value="Genomic_DNA"/>
</dbReference>
<name>A0A1W6YZV9_9BORD</name>